<dbReference type="KEGG" id="dhd:Dhaf_2701"/>
<evidence type="ECO:0000313" key="2">
    <source>
        <dbReference type="EMBL" id="ACL20727.1"/>
    </source>
</evidence>
<feature type="domain" description="Replication-associated protein ORF2/G2P" evidence="1">
    <location>
        <begin position="86"/>
        <end position="183"/>
    </location>
</feature>
<dbReference type="HOGENOM" id="CLU_1037182_0_0_9"/>
<dbReference type="AlphaFoldDB" id="B8FWB5"/>
<proteinExistence type="predicted"/>
<name>B8FWB5_DESHD</name>
<gene>
    <name evidence="2" type="ordered locus">Dhaf_2701</name>
</gene>
<dbReference type="InterPro" id="IPR056906">
    <property type="entry name" value="ORF2/G2P_dom"/>
</dbReference>
<evidence type="ECO:0000313" key="3">
    <source>
        <dbReference type="Proteomes" id="UP000007726"/>
    </source>
</evidence>
<dbReference type="EMBL" id="CP001336">
    <property type="protein sequence ID" value="ACL20727.1"/>
    <property type="molecule type" value="Genomic_DNA"/>
</dbReference>
<organism evidence="2 3">
    <name type="scientific">Desulfitobacterium hafniense (strain DSM 10664 / DCB-2)</name>
    <dbReference type="NCBI Taxonomy" id="272564"/>
    <lineage>
        <taxon>Bacteria</taxon>
        <taxon>Bacillati</taxon>
        <taxon>Bacillota</taxon>
        <taxon>Clostridia</taxon>
        <taxon>Eubacteriales</taxon>
        <taxon>Desulfitobacteriaceae</taxon>
        <taxon>Desulfitobacterium</taxon>
    </lineage>
</organism>
<evidence type="ECO:0000259" key="1">
    <source>
        <dbReference type="Pfam" id="PF23343"/>
    </source>
</evidence>
<reference evidence="2 3" key="1">
    <citation type="journal article" date="2012" name="BMC Microbiol.">
        <title>Genome sequence of Desulfitobacterium hafniense DCB-2, a Gram-positive anaerobe capable of dehalogenation and metal reduction.</title>
        <authorList>
            <person name="Kim S.H."/>
            <person name="Harzman C."/>
            <person name="Davis J.K."/>
            <person name="Hutcheson R."/>
            <person name="Broderick J.B."/>
            <person name="Marsh T.L."/>
            <person name="Tiedje J.M."/>
        </authorList>
    </citation>
    <scope>NUCLEOTIDE SEQUENCE [LARGE SCALE GENOMIC DNA]</scope>
    <source>
        <strain evidence="3">DSM 10664 / DCB-2</strain>
    </source>
</reference>
<protein>
    <recommendedName>
        <fullName evidence="1">Replication-associated protein ORF2/G2P domain-containing protein</fullName>
    </recommendedName>
</protein>
<sequence>MSLMSNVVTRLELKTVHVYNFEQAGVQELVIYDDFDTYRSDGQFRKKTPGRVGKNSDEVSARDRGIAIARAKKTLRRVALHNQLTRLMTLTTQENIGDFERLDGLFKKFIFGLRDHYPDFKYIGVRERQKRGAVHYHLLINRYIPQAVAHKLWVSLVKKGTADFRFVEGLQAINYCLKYLGKSMEDPFVTKKGHNAKSYLCSTSLDRDFKKSRKVIHFYMQCLQDYFAYEDFLRSLPLSQDNVFFDKISTFDVAGETKECRSILLKTG</sequence>
<dbReference type="RefSeq" id="WP_015944169.1">
    <property type="nucleotide sequence ID" value="NC_011830.1"/>
</dbReference>
<accession>B8FWB5</accession>
<dbReference type="Proteomes" id="UP000007726">
    <property type="component" value="Chromosome"/>
</dbReference>
<dbReference type="Pfam" id="PF23343">
    <property type="entry name" value="REP_ORF2-G2P"/>
    <property type="match status" value="1"/>
</dbReference>